<proteinExistence type="inferred from homology"/>
<dbReference type="InterPro" id="IPR011994">
    <property type="entry name" value="Cytidylate_kinase_dom"/>
</dbReference>
<evidence type="ECO:0000313" key="10">
    <source>
        <dbReference type="EMBL" id="QOS39596.1"/>
    </source>
</evidence>
<evidence type="ECO:0000256" key="2">
    <source>
        <dbReference type="ARBA" id="ARBA00022679"/>
    </source>
</evidence>
<dbReference type="GO" id="GO:0005524">
    <property type="term" value="F:ATP binding"/>
    <property type="evidence" value="ECO:0007669"/>
    <property type="project" value="UniProtKB-UniRule"/>
</dbReference>
<gene>
    <name evidence="8" type="primary">cmk</name>
    <name evidence="10" type="ORF">DYE49_03635</name>
</gene>
<dbReference type="InterPro" id="IPR027417">
    <property type="entry name" value="P-loop_NTPase"/>
</dbReference>
<dbReference type="HAMAP" id="MF_00238">
    <property type="entry name" value="Cytidyl_kinase_type1"/>
    <property type="match status" value="1"/>
</dbReference>
<dbReference type="EMBL" id="CP031517">
    <property type="protein sequence ID" value="QOS39596.1"/>
    <property type="molecule type" value="Genomic_DNA"/>
</dbReference>
<protein>
    <recommendedName>
        <fullName evidence="8">Cytidylate kinase</fullName>
        <shortName evidence="8">CK</shortName>
        <ecNumber evidence="8">2.7.4.25</ecNumber>
    </recommendedName>
    <alternativeName>
        <fullName evidence="8">Cytidine monophosphate kinase</fullName>
        <shortName evidence="8">CMP kinase</shortName>
    </alternativeName>
</protein>
<dbReference type="AlphaFoldDB" id="A0A7M1XIZ1"/>
<name>A0A7M1XIZ1_9SPIR</name>
<dbReference type="Proteomes" id="UP000593591">
    <property type="component" value="Chromosome"/>
</dbReference>
<keyword evidence="4 8" id="KW-0418">Kinase</keyword>
<feature type="domain" description="Cytidylate kinase" evidence="9">
    <location>
        <begin position="6"/>
        <end position="217"/>
    </location>
</feature>
<dbReference type="GO" id="GO:0005829">
    <property type="term" value="C:cytosol"/>
    <property type="evidence" value="ECO:0007669"/>
    <property type="project" value="TreeGrafter"/>
</dbReference>
<reference evidence="10 11" key="1">
    <citation type="submission" date="2018-08" db="EMBL/GenBank/DDBJ databases">
        <title>The first complete genome of Treponema rectale (CHPAT), a commensal spirochete of the bovine rectum.</title>
        <authorList>
            <person name="Staton G.J."/>
            <person name="Clegg S.R."/>
            <person name="Carter S.D."/>
            <person name="Radford A.D."/>
            <person name="Darby A."/>
            <person name="Hall N."/>
            <person name="Birtles R.J."/>
            <person name="Evans N.J."/>
        </authorList>
    </citation>
    <scope>NUCLEOTIDE SEQUENCE [LARGE SCALE GENOMIC DNA]</scope>
    <source>
        <strain evidence="10 11">CHPA</strain>
    </source>
</reference>
<accession>A0A7M1XIZ1</accession>
<evidence type="ECO:0000256" key="8">
    <source>
        <dbReference type="HAMAP-Rule" id="MF_00238"/>
    </source>
</evidence>
<dbReference type="CDD" id="cd02020">
    <property type="entry name" value="CMPK"/>
    <property type="match status" value="1"/>
</dbReference>
<dbReference type="SUPFAM" id="SSF52540">
    <property type="entry name" value="P-loop containing nucleoside triphosphate hydrolases"/>
    <property type="match status" value="1"/>
</dbReference>
<dbReference type="NCBIfam" id="TIGR00017">
    <property type="entry name" value="cmk"/>
    <property type="match status" value="1"/>
</dbReference>
<comment type="subcellular location">
    <subcellularLocation>
        <location evidence="8">Cytoplasm</location>
    </subcellularLocation>
</comment>
<feature type="binding site" evidence="8">
    <location>
        <begin position="10"/>
        <end position="18"/>
    </location>
    <ligand>
        <name>ATP</name>
        <dbReference type="ChEBI" id="CHEBI:30616"/>
    </ligand>
</feature>
<evidence type="ECO:0000256" key="6">
    <source>
        <dbReference type="ARBA" id="ARBA00047615"/>
    </source>
</evidence>
<dbReference type="PANTHER" id="PTHR21299:SF2">
    <property type="entry name" value="CYTIDYLATE KINASE"/>
    <property type="match status" value="1"/>
</dbReference>
<keyword evidence="2 8" id="KW-0808">Transferase</keyword>
<evidence type="ECO:0000256" key="5">
    <source>
        <dbReference type="ARBA" id="ARBA00022840"/>
    </source>
</evidence>
<comment type="catalytic activity">
    <reaction evidence="6 8">
        <text>dCMP + ATP = dCDP + ADP</text>
        <dbReference type="Rhea" id="RHEA:25094"/>
        <dbReference type="ChEBI" id="CHEBI:30616"/>
        <dbReference type="ChEBI" id="CHEBI:57566"/>
        <dbReference type="ChEBI" id="CHEBI:58593"/>
        <dbReference type="ChEBI" id="CHEBI:456216"/>
        <dbReference type="EC" id="2.7.4.25"/>
    </reaction>
</comment>
<evidence type="ECO:0000313" key="11">
    <source>
        <dbReference type="Proteomes" id="UP000593591"/>
    </source>
</evidence>
<comment type="catalytic activity">
    <reaction evidence="7 8">
        <text>CMP + ATP = CDP + ADP</text>
        <dbReference type="Rhea" id="RHEA:11600"/>
        <dbReference type="ChEBI" id="CHEBI:30616"/>
        <dbReference type="ChEBI" id="CHEBI:58069"/>
        <dbReference type="ChEBI" id="CHEBI:60377"/>
        <dbReference type="ChEBI" id="CHEBI:456216"/>
        <dbReference type="EC" id="2.7.4.25"/>
    </reaction>
</comment>
<organism evidence="10 11">
    <name type="scientific">Treponema rectale</name>
    <dbReference type="NCBI Taxonomy" id="744512"/>
    <lineage>
        <taxon>Bacteria</taxon>
        <taxon>Pseudomonadati</taxon>
        <taxon>Spirochaetota</taxon>
        <taxon>Spirochaetia</taxon>
        <taxon>Spirochaetales</taxon>
        <taxon>Treponemataceae</taxon>
        <taxon>Treponema</taxon>
    </lineage>
</organism>
<dbReference type="Gene3D" id="3.40.50.300">
    <property type="entry name" value="P-loop containing nucleotide triphosphate hydrolases"/>
    <property type="match status" value="1"/>
</dbReference>
<evidence type="ECO:0000256" key="3">
    <source>
        <dbReference type="ARBA" id="ARBA00022741"/>
    </source>
</evidence>
<sequence>MNHYSIAIDGPAASGKSTAAKIISKRLNFLYVDTGAMYRAVTLLMLEKGLDTKDREAAKSILPECDIKEDREGKVYLNGRDVTSRVRMPDVSSQVSYACAHKEVREKLVELQREMAKSENVIMDGRDIGTVVLKDATLKIYQVASSYARAVRRQKENVEKGISNASVEEIQKEIEKRDYIDSHRENSPLMKADDAIELDTSDLTIEEEVNAIIELFKKKVGEEVWNNMVQSH</sequence>
<dbReference type="KEGG" id="trc:DYE49_03635"/>
<dbReference type="EC" id="2.7.4.25" evidence="8"/>
<dbReference type="GO" id="GO:0015949">
    <property type="term" value="P:nucleobase-containing small molecule interconversion"/>
    <property type="evidence" value="ECO:0007669"/>
    <property type="project" value="TreeGrafter"/>
</dbReference>
<keyword evidence="3 8" id="KW-0547">Nucleotide-binding</keyword>
<comment type="similarity">
    <text evidence="1 8">Belongs to the cytidylate kinase family. Type 1 subfamily.</text>
</comment>
<dbReference type="PANTHER" id="PTHR21299">
    <property type="entry name" value="CYTIDYLATE KINASE/PANTOATE-BETA-ALANINE LIGASE"/>
    <property type="match status" value="1"/>
</dbReference>
<evidence type="ECO:0000259" key="9">
    <source>
        <dbReference type="Pfam" id="PF02224"/>
    </source>
</evidence>
<dbReference type="Pfam" id="PF02224">
    <property type="entry name" value="Cytidylate_kin"/>
    <property type="match status" value="1"/>
</dbReference>
<evidence type="ECO:0000256" key="7">
    <source>
        <dbReference type="ARBA" id="ARBA00048478"/>
    </source>
</evidence>
<keyword evidence="8" id="KW-0963">Cytoplasm</keyword>
<evidence type="ECO:0000256" key="4">
    <source>
        <dbReference type="ARBA" id="ARBA00022777"/>
    </source>
</evidence>
<dbReference type="GO" id="GO:0006220">
    <property type="term" value="P:pyrimidine nucleotide metabolic process"/>
    <property type="evidence" value="ECO:0007669"/>
    <property type="project" value="UniProtKB-UniRule"/>
</dbReference>
<keyword evidence="5 8" id="KW-0067">ATP-binding</keyword>
<evidence type="ECO:0000256" key="1">
    <source>
        <dbReference type="ARBA" id="ARBA00009427"/>
    </source>
</evidence>
<dbReference type="GO" id="GO:0036431">
    <property type="term" value="F:dCMP kinase activity"/>
    <property type="evidence" value="ECO:0007669"/>
    <property type="project" value="InterPro"/>
</dbReference>
<dbReference type="InterPro" id="IPR003136">
    <property type="entry name" value="Cytidylate_kin"/>
</dbReference>